<keyword evidence="3" id="KW-0964">Secreted</keyword>
<evidence type="ECO:0000256" key="3">
    <source>
        <dbReference type="RuleBase" id="RU362073"/>
    </source>
</evidence>
<keyword evidence="2 3" id="KW-0975">Bacterial flagellum</keyword>
<evidence type="ECO:0000256" key="1">
    <source>
        <dbReference type="ARBA" id="ARBA00005709"/>
    </source>
</evidence>
<evidence type="ECO:0000313" key="7">
    <source>
        <dbReference type="Proteomes" id="UP000094795"/>
    </source>
</evidence>
<dbReference type="OrthoDB" id="8328560at2"/>
<evidence type="ECO:0000313" key="6">
    <source>
        <dbReference type="EMBL" id="OCW58737.1"/>
    </source>
</evidence>
<evidence type="ECO:0000256" key="2">
    <source>
        <dbReference type="ARBA" id="ARBA00023143"/>
    </source>
</evidence>
<dbReference type="GO" id="GO:0005576">
    <property type="term" value="C:extracellular region"/>
    <property type="evidence" value="ECO:0007669"/>
    <property type="project" value="UniProtKB-SubCell"/>
</dbReference>
<comment type="caution">
    <text evidence="6">The sequence shown here is derived from an EMBL/GenBank/DDBJ whole genome shotgun (WGS) entry which is preliminary data.</text>
</comment>
<proteinExistence type="inferred from homology"/>
<dbReference type="InterPro" id="IPR046358">
    <property type="entry name" value="Flagellin_C"/>
</dbReference>
<keyword evidence="6" id="KW-0969">Cilium</keyword>
<comment type="similarity">
    <text evidence="1 3">Belongs to the bacterial flagellin family.</text>
</comment>
<keyword evidence="6" id="KW-0966">Cell projection</keyword>
<organism evidence="6 7">
    <name type="scientific">Hoeflea olei</name>
    <dbReference type="NCBI Taxonomy" id="1480615"/>
    <lineage>
        <taxon>Bacteria</taxon>
        <taxon>Pseudomonadati</taxon>
        <taxon>Pseudomonadota</taxon>
        <taxon>Alphaproteobacteria</taxon>
        <taxon>Hyphomicrobiales</taxon>
        <taxon>Rhizobiaceae</taxon>
        <taxon>Hoeflea</taxon>
    </lineage>
</organism>
<dbReference type="PANTHER" id="PTHR42792">
    <property type="entry name" value="FLAGELLIN"/>
    <property type="match status" value="1"/>
</dbReference>
<keyword evidence="7" id="KW-1185">Reference proteome</keyword>
<dbReference type="PANTHER" id="PTHR42792:SF2">
    <property type="entry name" value="FLAGELLIN"/>
    <property type="match status" value="1"/>
</dbReference>
<name>A0A1C1YZ39_9HYPH</name>
<feature type="domain" description="Flagellin C-terminal" evidence="5">
    <location>
        <begin position="495"/>
        <end position="568"/>
    </location>
</feature>
<dbReference type="EMBL" id="LQZT01000004">
    <property type="protein sequence ID" value="OCW58737.1"/>
    <property type="molecule type" value="Genomic_DNA"/>
</dbReference>
<comment type="subcellular location">
    <subcellularLocation>
        <location evidence="3">Secreted</location>
    </subcellularLocation>
    <subcellularLocation>
        <location evidence="3">Bacterial flagellum</location>
    </subcellularLocation>
</comment>
<dbReference type="AlphaFoldDB" id="A0A1C1YZ39"/>
<comment type="function">
    <text evidence="3">Flagellin is the subunit protein which polymerizes to form the filaments of bacterial flagella.</text>
</comment>
<accession>A0A1C1YZ39</accession>
<gene>
    <name evidence="6" type="ORF">AWJ14_00475</name>
</gene>
<protein>
    <recommendedName>
        <fullName evidence="3">Flagellin</fullName>
    </recommendedName>
</protein>
<sequence>MTSLHTNAGAMSALQTLRSIGASLTTAQRAISSGLDVQTAADNAAYWSISTTMRSDHKALSTVTDALGLGAAAAEVAYTATDSIVDVLTTFKARLVAAKEDGIDKSKIQAELSELVKQTRSVVGAASFGGVNWLETSAPSHLMNTPDLHTSVVSGFVRSAGGSVAAKTTELNLKMTSMLNDGGGGILQKELGGIGDIGGFRGTNANSIAHQGHEARTFTGPASFGATDYVEFDLLVDAGALSAGQTFAGLRIDKALVDAALGTSDGTISTGAEMRTVLEKLFVDNSIPATAYETMFSSTDPSKFEIGSLETSGEPGSSIEVMNVNSSFGGAYPPGYALGLENPPYRDHDNMYPSADITFSKPFTVSPTSSFWFDVQVGTGALTTHTVDRSVVDAALGTTDGYIADATALATVLAYVAAPSNLAVTANGTEITFSADLSVYPEAGNRAARVNVGNVQSNPSWALEFDLDEVDITGDDFTLDEYIRGVEFMLKGSIASASLLGSLQSRIDLQSEFTTTLMSSIDRGIGRLVDADMNEQSTRLKALQTQQQLAMQSLQIANSNAESILALFR</sequence>
<evidence type="ECO:0000259" key="5">
    <source>
        <dbReference type="Pfam" id="PF00700"/>
    </source>
</evidence>
<dbReference type="InterPro" id="IPR001492">
    <property type="entry name" value="Flagellin"/>
</dbReference>
<dbReference type="STRING" id="1480615.AWJ14_00475"/>
<dbReference type="InterPro" id="IPR001029">
    <property type="entry name" value="Flagellin_N"/>
</dbReference>
<dbReference type="GO" id="GO:0005198">
    <property type="term" value="F:structural molecule activity"/>
    <property type="evidence" value="ECO:0007669"/>
    <property type="project" value="UniProtKB-UniRule"/>
</dbReference>
<dbReference type="Proteomes" id="UP000094795">
    <property type="component" value="Unassembled WGS sequence"/>
</dbReference>
<dbReference type="Pfam" id="PF00669">
    <property type="entry name" value="Flagellin_N"/>
    <property type="match status" value="1"/>
</dbReference>
<reference evidence="6 7" key="1">
    <citation type="submission" date="2015-12" db="EMBL/GenBank/DDBJ databases">
        <authorList>
            <person name="Shamseldin A."/>
            <person name="Moawad H."/>
            <person name="Abd El-Rahim W.M."/>
            <person name="Sadowsky M.J."/>
        </authorList>
    </citation>
    <scope>NUCLEOTIDE SEQUENCE [LARGE SCALE GENOMIC DNA]</scope>
    <source>
        <strain evidence="6 7">JC234</strain>
    </source>
</reference>
<dbReference type="SUPFAM" id="SSF64518">
    <property type="entry name" value="Phase 1 flagellin"/>
    <property type="match status" value="1"/>
</dbReference>
<feature type="domain" description="Flagellin N-terminal" evidence="4">
    <location>
        <begin position="6"/>
        <end position="136"/>
    </location>
</feature>
<keyword evidence="6" id="KW-0282">Flagellum</keyword>
<dbReference type="RefSeq" id="WP_066175823.1">
    <property type="nucleotide sequence ID" value="NZ_LQZT01000004.1"/>
</dbReference>
<dbReference type="Gene3D" id="1.20.1330.10">
    <property type="entry name" value="f41 fragment of flagellin, N-terminal domain"/>
    <property type="match status" value="2"/>
</dbReference>
<dbReference type="Pfam" id="PF00700">
    <property type="entry name" value="Flagellin_C"/>
    <property type="match status" value="1"/>
</dbReference>
<evidence type="ECO:0000259" key="4">
    <source>
        <dbReference type="Pfam" id="PF00669"/>
    </source>
</evidence>
<dbReference type="GO" id="GO:0009288">
    <property type="term" value="C:bacterial-type flagellum"/>
    <property type="evidence" value="ECO:0007669"/>
    <property type="project" value="UniProtKB-SubCell"/>
</dbReference>